<sequence>MPKEKNFHIKKFSPTRRILADYNDVAASLNRIHGLIEIDVTEALDKIEKIEKKDNYKVSFTGWVTKCVSQVVSE</sequence>
<proteinExistence type="predicted"/>
<feature type="non-terminal residue" evidence="1">
    <location>
        <position position="74"/>
    </location>
</feature>
<dbReference type="EMBL" id="BARU01004455">
    <property type="protein sequence ID" value="GAH20636.1"/>
    <property type="molecule type" value="Genomic_DNA"/>
</dbReference>
<organism evidence="1">
    <name type="scientific">marine sediment metagenome</name>
    <dbReference type="NCBI Taxonomy" id="412755"/>
    <lineage>
        <taxon>unclassified sequences</taxon>
        <taxon>metagenomes</taxon>
        <taxon>ecological metagenomes</taxon>
    </lineage>
</organism>
<dbReference type="AlphaFoldDB" id="X1DIC4"/>
<name>X1DIC4_9ZZZZ</name>
<protein>
    <submittedName>
        <fullName evidence="1">Uncharacterized protein</fullName>
    </submittedName>
</protein>
<gene>
    <name evidence="1" type="ORF">S03H2_08964</name>
</gene>
<comment type="caution">
    <text evidence="1">The sequence shown here is derived from an EMBL/GenBank/DDBJ whole genome shotgun (WGS) entry which is preliminary data.</text>
</comment>
<accession>X1DIC4</accession>
<reference evidence="1" key="1">
    <citation type="journal article" date="2014" name="Front. Microbiol.">
        <title>High frequency of phylogenetically diverse reductive dehalogenase-homologous genes in deep subseafloor sedimentary metagenomes.</title>
        <authorList>
            <person name="Kawai M."/>
            <person name="Futagami T."/>
            <person name="Toyoda A."/>
            <person name="Takaki Y."/>
            <person name="Nishi S."/>
            <person name="Hori S."/>
            <person name="Arai W."/>
            <person name="Tsubouchi T."/>
            <person name="Morono Y."/>
            <person name="Uchiyama I."/>
            <person name="Ito T."/>
            <person name="Fujiyama A."/>
            <person name="Inagaki F."/>
            <person name="Takami H."/>
        </authorList>
    </citation>
    <scope>NUCLEOTIDE SEQUENCE</scope>
    <source>
        <strain evidence="1">Expedition CK06-06</strain>
    </source>
</reference>
<evidence type="ECO:0000313" key="1">
    <source>
        <dbReference type="EMBL" id="GAH20636.1"/>
    </source>
</evidence>